<keyword evidence="2" id="KW-0677">Repeat</keyword>
<dbReference type="InterPro" id="IPR015943">
    <property type="entry name" value="WD40/YVTN_repeat-like_dom_sf"/>
</dbReference>
<dbReference type="SMART" id="SM00320">
    <property type="entry name" value="WD40"/>
    <property type="match status" value="2"/>
</dbReference>
<keyword evidence="1" id="KW-0853">WD repeat</keyword>
<name>A0ABW2IVN2_9GAMM</name>
<gene>
    <name evidence="3" type="ORF">ACFQQA_09600</name>
</gene>
<sequence length="393" mass="43923">MSKFNLRALFLFGVALAAGFSLWAFYNSPGPVMSASVSSNGAFAITAHRDQKLILWDLKAHSRKIISRDANIYSAYFVKNRDIFLWQDLDNVVTAQSTNGVTQTVFELDKPTYGHLITPDLSTYYYSDIGWGIFQRTEDGSTEVIKATDGRAFLGYHKLFNLSMDDSERWIVSAGSGEPKGFEPPYYRSIQEVLDQGEDFQHMYGVALWNLETRQPAAKLDGNSSKTHAVISPDGQWVVSADENGKSFAWNTSNPEKRMRNAGYSGLFIEGLSDDLPTSEYYDNSELIDLPKGTNIFTIAVAFIHNSEYYLRFGNNSHMAALFKTGSPWPVKYFDLGESPRLVTYGSNYDRNTAIATSPEAGILAMGHQSSGGISVYHFDADQLTLERIWVVE</sequence>
<dbReference type="EMBL" id="JBHTBD010000002">
    <property type="protein sequence ID" value="MFC7294978.1"/>
    <property type="molecule type" value="Genomic_DNA"/>
</dbReference>
<dbReference type="SUPFAM" id="SSF50969">
    <property type="entry name" value="YVTN repeat-like/Quinoprotein amine dehydrogenase"/>
    <property type="match status" value="1"/>
</dbReference>
<dbReference type="InterPro" id="IPR001680">
    <property type="entry name" value="WD40_rpt"/>
</dbReference>
<accession>A0ABW2IVN2</accession>
<evidence type="ECO:0000313" key="3">
    <source>
        <dbReference type="EMBL" id="MFC7294978.1"/>
    </source>
</evidence>
<reference evidence="4" key="1">
    <citation type="journal article" date="2019" name="Int. J. Syst. Evol. Microbiol.">
        <title>The Global Catalogue of Microorganisms (GCM) 10K type strain sequencing project: providing services to taxonomists for standard genome sequencing and annotation.</title>
        <authorList>
            <consortium name="The Broad Institute Genomics Platform"/>
            <consortium name="The Broad Institute Genome Sequencing Center for Infectious Disease"/>
            <person name="Wu L."/>
            <person name="Ma J."/>
        </authorList>
    </citation>
    <scope>NUCLEOTIDE SEQUENCE [LARGE SCALE GENOMIC DNA]</scope>
    <source>
        <strain evidence="4">CCUG 60559</strain>
    </source>
</reference>
<dbReference type="Gene3D" id="2.130.10.10">
    <property type="entry name" value="YVTN repeat-like/Quinoprotein amine dehydrogenase"/>
    <property type="match status" value="2"/>
</dbReference>
<dbReference type="Pfam" id="PF00400">
    <property type="entry name" value="WD40"/>
    <property type="match status" value="2"/>
</dbReference>
<evidence type="ECO:0000256" key="1">
    <source>
        <dbReference type="ARBA" id="ARBA00022574"/>
    </source>
</evidence>
<evidence type="ECO:0000313" key="4">
    <source>
        <dbReference type="Proteomes" id="UP001596506"/>
    </source>
</evidence>
<dbReference type="InterPro" id="IPR019775">
    <property type="entry name" value="WD40_repeat_CS"/>
</dbReference>
<organism evidence="3 4">
    <name type="scientific">Marinobacter aromaticivorans</name>
    <dbReference type="NCBI Taxonomy" id="1494078"/>
    <lineage>
        <taxon>Bacteria</taxon>
        <taxon>Pseudomonadati</taxon>
        <taxon>Pseudomonadota</taxon>
        <taxon>Gammaproteobacteria</taxon>
        <taxon>Pseudomonadales</taxon>
        <taxon>Marinobacteraceae</taxon>
        <taxon>Marinobacter</taxon>
    </lineage>
</organism>
<proteinExistence type="predicted"/>
<evidence type="ECO:0000256" key="2">
    <source>
        <dbReference type="ARBA" id="ARBA00022737"/>
    </source>
</evidence>
<keyword evidence="4" id="KW-1185">Reference proteome</keyword>
<dbReference type="RefSeq" id="WP_100687220.1">
    <property type="nucleotide sequence ID" value="NZ_JBHTBD010000002.1"/>
</dbReference>
<comment type="caution">
    <text evidence="3">The sequence shown here is derived from an EMBL/GenBank/DDBJ whole genome shotgun (WGS) entry which is preliminary data.</text>
</comment>
<dbReference type="InterPro" id="IPR011044">
    <property type="entry name" value="Quino_amine_DH_bsu"/>
</dbReference>
<protein>
    <submittedName>
        <fullName evidence="3">WD40 repeat domain-containing protein</fullName>
    </submittedName>
</protein>
<dbReference type="PROSITE" id="PS00678">
    <property type="entry name" value="WD_REPEATS_1"/>
    <property type="match status" value="1"/>
</dbReference>
<dbReference type="Proteomes" id="UP001596506">
    <property type="component" value="Unassembled WGS sequence"/>
</dbReference>